<gene>
    <name evidence="2" type="ORF">LSINAPIS_LOCUS3557</name>
</gene>
<dbReference type="AlphaFoldDB" id="A0A5E4Q0G2"/>
<accession>A0A5E4Q0G2</accession>
<name>A0A5E4Q0G2_9NEOP</name>
<dbReference type="EMBL" id="FZQP02000848">
    <property type="protein sequence ID" value="VVC90704.1"/>
    <property type="molecule type" value="Genomic_DNA"/>
</dbReference>
<dbReference type="Proteomes" id="UP000324832">
    <property type="component" value="Unassembled WGS sequence"/>
</dbReference>
<organism evidence="2 3">
    <name type="scientific">Leptidea sinapis</name>
    <dbReference type="NCBI Taxonomy" id="189913"/>
    <lineage>
        <taxon>Eukaryota</taxon>
        <taxon>Metazoa</taxon>
        <taxon>Ecdysozoa</taxon>
        <taxon>Arthropoda</taxon>
        <taxon>Hexapoda</taxon>
        <taxon>Insecta</taxon>
        <taxon>Pterygota</taxon>
        <taxon>Neoptera</taxon>
        <taxon>Endopterygota</taxon>
        <taxon>Lepidoptera</taxon>
        <taxon>Glossata</taxon>
        <taxon>Ditrysia</taxon>
        <taxon>Papilionoidea</taxon>
        <taxon>Pieridae</taxon>
        <taxon>Dismorphiinae</taxon>
        <taxon>Leptidea</taxon>
    </lineage>
</organism>
<feature type="compositionally biased region" description="Low complexity" evidence="1">
    <location>
        <begin position="55"/>
        <end position="66"/>
    </location>
</feature>
<proteinExistence type="predicted"/>
<sequence length="93" mass="10305">MDEVTELLKTWELPDLIPKLTDENVHTNIISEISKLSQSGKLGALKTKGKRSRENSPSNSSSSSSPGLHLFYENNTPDLNIKFEAAYGQQTNN</sequence>
<evidence type="ECO:0000313" key="3">
    <source>
        <dbReference type="Proteomes" id="UP000324832"/>
    </source>
</evidence>
<evidence type="ECO:0000256" key="1">
    <source>
        <dbReference type="SAM" id="MobiDB-lite"/>
    </source>
</evidence>
<feature type="region of interest" description="Disordered" evidence="1">
    <location>
        <begin position="41"/>
        <end position="73"/>
    </location>
</feature>
<evidence type="ECO:0000313" key="2">
    <source>
        <dbReference type="EMBL" id="VVC90704.1"/>
    </source>
</evidence>
<reference evidence="2 3" key="1">
    <citation type="submission" date="2017-07" db="EMBL/GenBank/DDBJ databases">
        <authorList>
            <person name="Talla V."/>
            <person name="Backstrom N."/>
        </authorList>
    </citation>
    <scope>NUCLEOTIDE SEQUENCE [LARGE SCALE GENOMIC DNA]</scope>
</reference>
<protein>
    <submittedName>
        <fullName evidence="2">Uncharacterized protein</fullName>
    </submittedName>
</protein>
<keyword evidence="3" id="KW-1185">Reference proteome</keyword>